<dbReference type="EMBL" id="LQQY01000011">
    <property type="protein sequence ID" value="KZE50169.1"/>
    <property type="molecule type" value="Genomic_DNA"/>
</dbReference>
<dbReference type="InterPro" id="IPR052032">
    <property type="entry name" value="ATP-dep_AA_Ligase"/>
</dbReference>
<protein>
    <submittedName>
        <fullName evidence="4">Uncharacterized protein</fullName>
    </submittedName>
</protein>
<gene>
    <name evidence="4" type="ORF">AV649_18305</name>
</gene>
<dbReference type="OrthoDB" id="9803907at2"/>
<evidence type="ECO:0000256" key="2">
    <source>
        <dbReference type="ARBA" id="ARBA00022741"/>
    </source>
</evidence>
<dbReference type="GO" id="GO:0046872">
    <property type="term" value="F:metal ion binding"/>
    <property type="evidence" value="ECO:0007669"/>
    <property type="project" value="InterPro"/>
</dbReference>
<dbReference type="PANTHER" id="PTHR43585">
    <property type="entry name" value="FUMIPYRROLE BIOSYNTHESIS PROTEIN C"/>
    <property type="match status" value="1"/>
</dbReference>
<proteinExistence type="predicted"/>
<keyword evidence="1" id="KW-0436">Ligase</keyword>
<accession>A0A165KU44</accession>
<organism evidence="4 5">
    <name type="scientific">Rossellomorea marisflavi</name>
    <dbReference type="NCBI Taxonomy" id="189381"/>
    <lineage>
        <taxon>Bacteria</taxon>
        <taxon>Bacillati</taxon>
        <taxon>Bacillota</taxon>
        <taxon>Bacilli</taxon>
        <taxon>Bacillales</taxon>
        <taxon>Bacillaceae</taxon>
        <taxon>Rossellomorea</taxon>
    </lineage>
</organism>
<name>A0A165KU44_9BACI</name>
<evidence type="ECO:0000256" key="1">
    <source>
        <dbReference type="ARBA" id="ARBA00022598"/>
    </source>
</evidence>
<evidence type="ECO:0000256" key="3">
    <source>
        <dbReference type="ARBA" id="ARBA00022840"/>
    </source>
</evidence>
<keyword evidence="3" id="KW-0067">ATP-binding</keyword>
<evidence type="ECO:0000313" key="4">
    <source>
        <dbReference type="EMBL" id="KZE50169.1"/>
    </source>
</evidence>
<dbReference type="GO" id="GO:0016874">
    <property type="term" value="F:ligase activity"/>
    <property type="evidence" value="ECO:0007669"/>
    <property type="project" value="UniProtKB-KW"/>
</dbReference>
<reference evidence="5" key="1">
    <citation type="submission" date="2016-01" db="EMBL/GenBank/DDBJ databases">
        <title>Whole genome sequencing of Bhargavaea cecembensis T14.</title>
        <authorList>
            <person name="Hong K.W."/>
        </authorList>
    </citation>
    <scope>NUCLEOTIDE SEQUENCE [LARGE SCALE GENOMIC DNA]</scope>
    <source>
        <strain evidence="5">M19</strain>
    </source>
</reference>
<dbReference type="Gene3D" id="3.30.470.20">
    <property type="entry name" value="ATP-grasp fold, B domain"/>
    <property type="match status" value="1"/>
</dbReference>
<keyword evidence="2" id="KW-0547">Nucleotide-binding</keyword>
<dbReference type="AlphaFoldDB" id="A0A165KU44"/>
<dbReference type="SUPFAM" id="SSF56059">
    <property type="entry name" value="Glutathione synthetase ATP-binding domain-like"/>
    <property type="match status" value="1"/>
</dbReference>
<dbReference type="PROSITE" id="PS50975">
    <property type="entry name" value="ATP_GRASP"/>
    <property type="match status" value="1"/>
</dbReference>
<evidence type="ECO:0000313" key="5">
    <source>
        <dbReference type="Proteomes" id="UP000076510"/>
    </source>
</evidence>
<dbReference type="PANTHER" id="PTHR43585:SF2">
    <property type="entry name" value="ATP-GRASP ENZYME FSQD"/>
    <property type="match status" value="1"/>
</dbReference>
<dbReference type="GO" id="GO:0005524">
    <property type="term" value="F:ATP binding"/>
    <property type="evidence" value="ECO:0007669"/>
    <property type="project" value="UniProtKB-UniRule"/>
</dbReference>
<dbReference type="Pfam" id="PF13535">
    <property type="entry name" value="ATP-grasp_4"/>
    <property type="match status" value="1"/>
</dbReference>
<sequence>MFIIKKENVSPMLMETAQRLHIPVIDEECEGPLELDEHSRVLTNSEACLQRLNEWAPHHPFTRISQMVKQKATFRAMLSDLFPDYYFQLVSLQELRSMSKEILPFPLVIKPNKGYSSVGVKLVQDRSEWDRSVAELYGELTLSKGVYSESVVDQDEIIIEKWIDGEEYAVDCYFDHEGKPVILNILKRMFASSTDTSDRMYYTSTSIVAEVFHEVEGFLHKLSGMLEVSHYPFHLELRRSEAGMMAIELNPLRFAGAGTTDISTHAYGINGAEAYMLNERPDWSEILKRTDDRIYGFCCIELPVDILKQDLHSFDHEALKERFTDILEYRNVESSDDQMLSVVFFRTSSMEEVHDLLHVELNPYITEKKEGVPS</sequence>
<dbReference type="Proteomes" id="UP000076510">
    <property type="component" value="Unassembled WGS sequence"/>
</dbReference>
<dbReference type="PATRIC" id="fig|189381.9.peg.997"/>
<dbReference type="RefSeq" id="WP_048007300.1">
    <property type="nucleotide sequence ID" value="NZ_CP085398.1"/>
</dbReference>
<comment type="caution">
    <text evidence="4">The sequence shown here is derived from an EMBL/GenBank/DDBJ whole genome shotgun (WGS) entry which is preliminary data.</text>
</comment>
<dbReference type="InterPro" id="IPR011761">
    <property type="entry name" value="ATP-grasp"/>
</dbReference>